<dbReference type="RefSeq" id="WP_049100008.1">
    <property type="nucleotide sequence ID" value="NZ_CABHEL010000031.1"/>
</dbReference>
<sequence length="210" mass="24397">MYEYITSHGKLNQYHLKKIEQTIDKALSEHPRVLAVRVDLHTPLLQPLNDMPDEANFARTDSSVISRFTDSLKAKISHHLNKREKEGKRVRKTSLRVVWAREFVPDSHKKHYHVLLLLNGDTFNTLGAYDSNKGTLRRLIRESWMSAVSFIYPPDKELVHIPRNPCYYLSAKDGKQSESYGSLIYRTSYFAKKKSKCFTDGERNFGCSFK</sequence>
<dbReference type="AlphaFoldDB" id="A0A2J4YV52"/>
<name>A0A2J4YV52_9ENTR</name>
<dbReference type="InterPro" id="IPR057271">
    <property type="entry name" value="YagK_YfjJ_C"/>
</dbReference>
<evidence type="ECO:0000313" key="3">
    <source>
        <dbReference type="Proteomes" id="UP000234661"/>
    </source>
</evidence>
<organism evidence="2 3">
    <name type="scientific">Klebsiella michiganensis</name>
    <dbReference type="NCBI Taxonomy" id="1134687"/>
    <lineage>
        <taxon>Bacteria</taxon>
        <taxon>Pseudomonadati</taxon>
        <taxon>Pseudomonadota</taxon>
        <taxon>Gammaproteobacteria</taxon>
        <taxon>Enterobacterales</taxon>
        <taxon>Enterobacteriaceae</taxon>
        <taxon>Klebsiella/Raoultella group</taxon>
        <taxon>Klebsiella</taxon>
    </lineage>
</organism>
<evidence type="ECO:0000259" key="1">
    <source>
        <dbReference type="Pfam" id="PF11726"/>
    </source>
</evidence>
<comment type="caution">
    <text evidence="2">The sequence shown here is derived from an EMBL/GenBank/DDBJ whole genome shotgun (WGS) entry which is preliminary data.</text>
</comment>
<dbReference type="EMBL" id="PIET01000871">
    <property type="protein sequence ID" value="PLM54611.1"/>
    <property type="molecule type" value="Genomic_DNA"/>
</dbReference>
<evidence type="ECO:0000313" key="2">
    <source>
        <dbReference type="EMBL" id="PLM54611.1"/>
    </source>
</evidence>
<gene>
    <name evidence="2" type="ORF">CWM85_23450</name>
</gene>
<protein>
    <submittedName>
        <fullName evidence="2">DUF3296 domain-containing protein</fullName>
    </submittedName>
</protein>
<reference evidence="2 3" key="1">
    <citation type="submission" date="2017-11" db="EMBL/GenBank/DDBJ databases">
        <authorList>
            <person name="Han C.G."/>
        </authorList>
    </citation>
    <scope>NUCLEOTIDE SEQUENCE [LARGE SCALE GENOMIC DNA]</scope>
    <source>
        <strain evidence="2 3">A2</strain>
    </source>
</reference>
<proteinExistence type="predicted"/>
<feature type="domain" description="YagK/YfjJ C-terminal" evidence="1">
    <location>
        <begin position="27"/>
        <end position="208"/>
    </location>
</feature>
<accession>A0A2J4YV52</accession>
<dbReference type="Pfam" id="PF11726">
    <property type="entry name" value="YagK_YfjJ_C"/>
    <property type="match status" value="1"/>
</dbReference>
<dbReference type="Proteomes" id="UP000234661">
    <property type="component" value="Unassembled WGS sequence"/>
</dbReference>
<reference evidence="2 3" key="2">
    <citation type="submission" date="2018-01" db="EMBL/GenBank/DDBJ databases">
        <title>Genomic study of Klebsiella pneumoniae.</title>
        <authorList>
            <person name="Yang Y."/>
            <person name="Bicalho R."/>
        </authorList>
    </citation>
    <scope>NUCLEOTIDE SEQUENCE [LARGE SCALE GENOMIC DNA]</scope>
    <source>
        <strain evidence="2 3">A2</strain>
    </source>
</reference>